<feature type="compositionally biased region" description="Polar residues" evidence="1">
    <location>
        <begin position="404"/>
        <end position="420"/>
    </location>
</feature>
<reference evidence="2 3" key="1">
    <citation type="journal article" date="2010" name="Cell">
        <title>The genome of Naegleria gruberi illuminates early eukaryotic versatility.</title>
        <authorList>
            <person name="Fritz-Laylin L.K."/>
            <person name="Prochnik S.E."/>
            <person name="Ginger M.L."/>
            <person name="Dacks J.B."/>
            <person name="Carpenter M.L."/>
            <person name="Field M.C."/>
            <person name="Kuo A."/>
            <person name="Paredez A."/>
            <person name="Chapman J."/>
            <person name="Pham J."/>
            <person name="Shu S."/>
            <person name="Neupane R."/>
            <person name="Cipriano M."/>
            <person name="Mancuso J."/>
            <person name="Tu H."/>
            <person name="Salamov A."/>
            <person name="Lindquist E."/>
            <person name="Shapiro H."/>
            <person name="Lucas S."/>
            <person name="Grigoriev I.V."/>
            <person name="Cande W.Z."/>
            <person name="Fulton C."/>
            <person name="Rokhsar D.S."/>
            <person name="Dawson S.C."/>
        </authorList>
    </citation>
    <scope>NUCLEOTIDE SEQUENCE [LARGE SCALE GENOMIC DNA]</scope>
    <source>
        <strain evidence="2 3">NEG-M</strain>
    </source>
</reference>
<dbReference type="VEuPathDB" id="AmoebaDB:NAEGRDRAFT_79492"/>
<dbReference type="Proteomes" id="UP000006671">
    <property type="component" value="Unassembled WGS sequence"/>
</dbReference>
<organism evidence="3">
    <name type="scientific">Naegleria gruberi</name>
    <name type="common">Amoeba</name>
    <dbReference type="NCBI Taxonomy" id="5762"/>
    <lineage>
        <taxon>Eukaryota</taxon>
        <taxon>Discoba</taxon>
        <taxon>Heterolobosea</taxon>
        <taxon>Tetramitia</taxon>
        <taxon>Eutetramitia</taxon>
        <taxon>Vahlkampfiidae</taxon>
        <taxon>Naegleria</taxon>
    </lineage>
</organism>
<evidence type="ECO:0000313" key="3">
    <source>
        <dbReference type="Proteomes" id="UP000006671"/>
    </source>
</evidence>
<feature type="region of interest" description="Disordered" evidence="1">
    <location>
        <begin position="388"/>
        <end position="423"/>
    </location>
</feature>
<feature type="compositionally biased region" description="Pro residues" evidence="1">
    <location>
        <begin position="517"/>
        <end position="529"/>
    </location>
</feature>
<evidence type="ECO:0000313" key="2">
    <source>
        <dbReference type="EMBL" id="EFC45209.1"/>
    </source>
</evidence>
<keyword evidence="3" id="KW-1185">Reference proteome</keyword>
<dbReference type="InParanoid" id="D2VDD0"/>
<feature type="region of interest" description="Disordered" evidence="1">
    <location>
        <begin position="513"/>
        <end position="554"/>
    </location>
</feature>
<name>D2VDD0_NAEGR</name>
<dbReference type="RefSeq" id="XP_002677953.1">
    <property type="nucleotide sequence ID" value="XM_002677907.1"/>
</dbReference>
<dbReference type="KEGG" id="ngr:NAEGRDRAFT_79492"/>
<proteinExistence type="predicted"/>
<feature type="compositionally biased region" description="Low complexity" evidence="1">
    <location>
        <begin position="242"/>
        <end position="258"/>
    </location>
</feature>
<feature type="compositionally biased region" description="Low complexity" evidence="1">
    <location>
        <begin position="165"/>
        <end position="184"/>
    </location>
</feature>
<dbReference type="OrthoDB" id="10447052at2759"/>
<dbReference type="GeneID" id="8850347"/>
<dbReference type="EMBL" id="GG738864">
    <property type="protein sequence ID" value="EFC45209.1"/>
    <property type="molecule type" value="Genomic_DNA"/>
</dbReference>
<feature type="compositionally biased region" description="Basic and acidic residues" evidence="1">
    <location>
        <begin position="393"/>
        <end position="403"/>
    </location>
</feature>
<gene>
    <name evidence="2" type="ORF">NAEGRDRAFT_79492</name>
</gene>
<sequence length="554" mass="60811">MNESKNSSKKNFHKIELKWMNQIDSAVFVDTSNRDADVNVLVTSRKIKNQEESPKDILFRTHHYEMRKRKITPLPSTIPLNGPFMSPYSLANGATNNQGTLLPPPPSSSSTVPILTIEPAADESEESNDSECSEATAAENLLSISVAPPKREDPPVAMPKVFKSYKQLQQQKSESSNSQESSASPTKVRVAQPFPTIPPISPKENTTTTDKKSNKPKNIELSPKKKKSAKETNANIDPSLFPPNNNNASSNNGADSPGTMIDSAGLLDSSIPFTPFDDIINSVDPTHFTLCASGNNGQEEEFKEFATGLECTPVITYSFTEDPTTRNWVVELFWPTEKKALSWRGKFCFYISIFRKDMASNSYKLVMSKISSQFAVFSKPDVFLKKIKSSTTKKPEPKKKEKQATPNTWPMPSLTPSDTIPQPPVVNLTPSTSSLLLPNQTGLITTPQKPGLTNLEDMAVHFQPGSSLPQLPPLSSNIPGGMPLLPNPTQLLQNSPFPPPSMNNPYLNPMGGMPLGKPLPPPFAMPPLQPIIKQEQESSTTTTEGPLKKQKLTQ</sequence>
<dbReference type="AlphaFoldDB" id="D2VDD0"/>
<accession>D2VDD0</accession>
<evidence type="ECO:0000256" key="1">
    <source>
        <dbReference type="SAM" id="MobiDB-lite"/>
    </source>
</evidence>
<feature type="region of interest" description="Disordered" evidence="1">
    <location>
        <begin position="165"/>
        <end position="261"/>
    </location>
</feature>
<protein>
    <submittedName>
        <fullName evidence="2">Uncharacterized protein</fullName>
    </submittedName>
</protein>